<dbReference type="Gene3D" id="3.40.390.10">
    <property type="entry name" value="Collagenase (Catalytic Domain)"/>
    <property type="match status" value="1"/>
</dbReference>
<dbReference type="RefSeq" id="WP_263711614.1">
    <property type="nucleotide sequence ID" value="NZ_JAOWKX010000003.1"/>
</dbReference>
<dbReference type="InterPro" id="IPR024079">
    <property type="entry name" value="MetalloPept_cat_dom_sf"/>
</dbReference>
<dbReference type="EMBL" id="JAOWKX010000003">
    <property type="protein sequence ID" value="MCV2884372.1"/>
    <property type="molecule type" value="Genomic_DNA"/>
</dbReference>
<protein>
    <submittedName>
        <fullName evidence="2">M12 family metallo-peptidase</fullName>
    </submittedName>
</protein>
<proteinExistence type="predicted"/>
<evidence type="ECO:0000313" key="3">
    <source>
        <dbReference type="Proteomes" id="UP001652504"/>
    </source>
</evidence>
<keyword evidence="1" id="KW-0732">Signal</keyword>
<feature type="signal peptide" evidence="1">
    <location>
        <begin position="1"/>
        <end position="22"/>
    </location>
</feature>
<feature type="chain" id="PRO_5047451192" evidence="1">
    <location>
        <begin position="23"/>
        <end position="250"/>
    </location>
</feature>
<dbReference type="SUPFAM" id="SSF55486">
    <property type="entry name" value="Metalloproteases ('zincins'), catalytic domain"/>
    <property type="match status" value="1"/>
</dbReference>
<accession>A0ABT3A717</accession>
<dbReference type="Proteomes" id="UP001652504">
    <property type="component" value="Unassembled WGS sequence"/>
</dbReference>
<organism evidence="2 3">
    <name type="scientific">Fluctibacter corallii</name>
    <dbReference type="NCBI Taxonomy" id="2984329"/>
    <lineage>
        <taxon>Bacteria</taxon>
        <taxon>Pseudomonadati</taxon>
        <taxon>Pseudomonadota</taxon>
        <taxon>Gammaproteobacteria</taxon>
        <taxon>Alteromonadales</taxon>
        <taxon>Alteromonadaceae</taxon>
        <taxon>Fluctibacter</taxon>
    </lineage>
</organism>
<evidence type="ECO:0000313" key="2">
    <source>
        <dbReference type="EMBL" id="MCV2884372.1"/>
    </source>
</evidence>
<evidence type="ECO:0000256" key="1">
    <source>
        <dbReference type="SAM" id="SignalP"/>
    </source>
</evidence>
<gene>
    <name evidence="2" type="ORF">OE749_06660</name>
</gene>
<name>A0ABT3A717_9ALTE</name>
<reference evidence="2 3" key="1">
    <citation type="submission" date="2022-10" db="EMBL/GenBank/DDBJ databases">
        <title>Aestuariibacter sp. AA17 isolated from Montipora capitata coral fragment.</title>
        <authorList>
            <person name="Emsley S.A."/>
            <person name="Pfannmuller K.M."/>
            <person name="Loughran R.M."/>
            <person name="Shlafstein M."/>
            <person name="Papke E."/>
            <person name="Saw J.H."/>
            <person name="Ushijima B."/>
            <person name="Videau P."/>
        </authorList>
    </citation>
    <scope>NUCLEOTIDE SEQUENCE [LARGE SCALE GENOMIC DNA]</scope>
    <source>
        <strain evidence="2 3">AA17</strain>
    </source>
</reference>
<comment type="caution">
    <text evidence="2">The sequence shown here is derived from an EMBL/GenBank/DDBJ whole genome shotgun (WGS) entry which is preliminary data.</text>
</comment>
<keyword evidence="3" id="KW-1185">Reference proteome</keyword>
<sequence>MKKVLKLSTLALTTAIAFSATAADTVIDVMILYSDNAASATSDIQGKIDHYIDHSNRIYANNYAELQLREVGTQSSSYTSSSVVPSEGYLEAVKNSSGINSRRGTYKADMVVFLGTADRMPDGTVCGIGYVGQGNNGTMYSSSKELMYSITAVDCASTTFVHELGHNMGLGHSQKQGSTGGVYTDGIGHGVNNVFSTIMAYPQAFGSATRLDYFSDPDWNACSGYPCGVQGVSNSYKTVMAVKDKIASFY</sequence>
<dbReference type="Pfam" id="PF13582">
    <property type="entry name" value="Reprolysin_3"/>
    <property type="match status" value="1"/>
</dbReference>